<dbReference type="PANTHER" id="PTHR24189:SF50">
    <property type="entry name" value="ANKYRIN REPEAT AND SOCS BOX PROTEIN 2"/>
    <property type="match status" value="1"/>
</dbReference>
<keyword evidence="1" id="KW-0677">Repeat</keyword>
<dbReference type="Pfam" id="PF12796">
    <property type="entry name" value="Ank_2"/>
    <property type="match status" value="1"/>
</dbReference>
<keyword evidence="2" id="KW-0040">ANK repeat</keyword>
<dbReference type="SUPFAM" id="SSF48403">
    <property type="entry name" value="Ankyrin repeat"/>
    <property type="match status" value="1"/>
</dbReference>
<evidence type="ECO:0000256" key="2">
    <source>
        <dbReference type="ARBA" id="ARBA00023043"/>
    </source>
</evidence>
<gene>
    <name evidence="3" type="ORF">B0T22DRAFT_300234</name>
</gene>
<evidence type="ECO:0000313" key="4">
    <source>
        <dbReference type="Proteomes" id="UP001270362"/>
    </source>
</evidence>
<dbReference type="InterPro" id="IPR036770">
    <property type="entry name" value="Ankyrin_rpt-contain_sf"/>
</dbReference>
<comment type="caution">
    <text evidence="3">The sequence shown here is derived from an EMBL/GenBank/DDBJ whole genome shotgun (WGS) entry which is preliminary data.</text>
</comment>
<organism evidence="3 4">
    <name type="scientific">Podospora appendiculata</name>
    <dbReference type="NCBI Taxonomy" id="314037"/>
    <lineage>
        <taxon>Eukaryota</taxon>
        <taxon>Fungi</taxon>
        <taxon>Dikarya</taxon>
        <taxon>Ascomycota</taxon>
        <taxon>Pezizomycotina</taxon>
        <taxon>Sordariomycetes</taxon>
        <taxon>Sordariomycetidae</taxon>
        <taxon>Sordariales</taxon>
        <taxon>Podosporaceae</taxon>
        <taxon>Podospora</taxon>
    </lineage>
</organism>
<keyword evidence="4" id="KW-1185">Reference proteome</keyword>
<name>A0AAE1C7K8_9PEZI</name>
<dbReference type="InterPro" id="IPR002110">
    <property type="entry name" value="Ankyrin_rpt"/>
</dbReference>
<dbReference type="Gene3D" id="1.25.40.20">
    <property type="entry name" value="Ankyrin repeat-containing domain"/>
    <property type="match status" value="1"/>
</dbReference>
<proteinExistence type="predicted"/>
<accession>A0AAE1C7K8</accession>
<dbReference type="AlphaFoldDB" id="A0AAE1C7K8"/>
<dbReference type="EMBL" id="JAULSO010000006">
    <property type="protein sequence ID" value="KAK3681718.1"/>
    <property type="molecule type" value="Genomic_DNA"/>
</dbReference>
<dbReference type="InterPro" id="IPR050745">
    <property type="entry name" value="Multifunctional_regulatory"/>
</dbReference>
<reference evidence="3" key="1">
    <citation type="journal article" date="2023" name="Mol. Phylogenet. Evol.">
        <title>Genome-scale phylogeny and comparative genomics of the fungal order Sordariales.</title>
        <authorList>
            <person name="Hensen N."/>
            <person name="Bonometti L."/>
            <person name="Westerberg I."/>
            <person name="Brannstrom I.O."/>
            <person name="Guillou S."/>
            <person name="Cros-Aarteil S."/>
            <person name="Calhoun S."/>
            <person name="Haridas S."/>
            <person name="Kuo A."/>
            <person name="Mondo S."/>
            <person name="Pangilinan J."/>
            <person name="Riley R."/>
            <person name="LaButti K."/>
            <person name="Andreopoulos B."/>
            <person name="Lipzen A."/>
            <person name="Chen C."/>
            <person name="Yan M."/>
            <person name="Daum C."/>
            <person name="Ng V."/>
            <person name="Clum A."/>
            <person name="Steindorff A."/>
            <person name="Ohm R.A."/>
            <person name="Martin F."/>
            <person name="Silar P."/>
            <person name="Natvig D.O."/>
            <person name="Lalanne C."/>
            <person name="Gautier V."/>
            <person name="Ament-Velasquez S.L."/>
            <person name="Kruys A."/>
            <person name="Hutchinson M.I."/>
            <person name="Powell A.J."/>
            <person name="Barry K."/>
            <person name="Miller A.N."/>
            <person name="Grigoriev I.V."/>
            <person name="Debuchy R."/>
            <person name="Gladieux P."/>
            <person name="Hiltunen Thoren M."/>
            <person name="Johannesson H."/>
        </authorList>
    </citation>
    <scope>NUCLEOTIDE SEQUENCE</scope>
    <source>
        <strain evidence="3">CBS 314.62</strain>
    </source>
</reference>
<evidence type="ECO:0008006" key="5">
    <source>
        <dbReference type="Google" id="ProtNLM"/>
    </source>
</evidence>
<evidence type="ECO:0000256" key="1">
    <source>
        <dbReference type="ARBA" id="ARBA00022737"/>
    </source>
</evidence>
<dbReference type="PANTHER" id="PTHR24189">
    <property type="entry name" value="MYOTROPHIN"/>
    <property type="match status" value="1"/>
</dbReference>
<dbReference type="Proteomes" id="UP001270362">
    <property type="component" value="Unassembled WGS sequence"/>
</dbReference>
<reference evidence="3" key="2">
    <citation type="submission" date="2023-06" db="EMBL/GenBank/DDBJ databases">
        <authorList>
            <consortium name="Lawrence Berkeley National Laboratory"/>
            <person name="Haridas S."/>
            <person name="Hensen N."/>
            <person name="Bonometti L."/>
            <person name="Westerberg I."/>
            <person name="Brannstrom I.O."/>
            <person name="Guillou S."/>
            <person name="Cros-Aarteil S."/>
            <person name="Calhoun S."/>
            <person name="Kuo A."/>
            <person name="Mondo S."/>
            <person name="Pangilinan J."/>
            <person name="Riley R."/>
            <person name="Labutti K."/>
            <person name="Andreopoulos B."/>
            <person name="Lipzen A."/>
            <person name="Chen C."/>
            <person name="Yanf M."/>
            <person name="Daum C."/>
            <person name="Ng V."/>
            <person name="Clum A."/>
            <person name="Steindorff A."/>
            <person name="Ohm R."/>
            <person name="Martin F."/>
            <person name="Silar P."/>
            <person name="Natvig D."/>
            <person name="Lalanne C."/>
            <person name="Gautier V."/>
            <person name="Ament-Velasquez S.L."/>
            <person name="Kruys A."/>
            <person name="Hutchinson M.I."/>
            <person name="Powell A.J."/>
            <person name="Barry K."/>
            <person name="Miller A.N."/>
            <person name="Grigoriev I.V."/>
            <person name="Debuchy R."/>
            <person name="Gladieux P."/>
            <person name="Thoren M.H."/>
            <person name="Johannesson H."/>
        </authorList>
    </citation>
    <scope>NUCLEOTIDE SEQUENCE</scope>
    <source>
        <strain evidence="3">CBS 314.62</strain>
    </source>
</reference>
<sequence length="88" mass="9677">MVKLLLSRGADSCAVTSQGKTPLHYACGWWFRVDCPSETRNECVRALIQAGTNVTSEDDHGRTPIDMVNEQDFVLLGILGSAIHTTRD</sequence>
<protein>
    <recommendedName>
        <fullName evidence="5">Ankyrin</fullName>
    </recommendedName>
</protein>
<evidence type="ECO:0000313" key="3">
    <source>
        <dbReference type="EMBL" id="KAK3681718.1"/>
    </source>
</evidence>